<sequence>MEHVIALHQVYGELIFRGLKFHEIRKAPIVREGDVVFLYIARGNPVVLKRTLKKLGLSEEQALTQRGSIAGGFEVGEVIRADFENLWEITKDTSGLTFVYGEEVGKTWLRSYIKDQGYAFTIEKPFLFQEPLTREKMKEVYGTRVDGVIHLSSRTRKPWVRALLEDLMSRDMRFI</sequence>
<dbReference type="InterPro" id="IPR007374">
    <property type="entry name" value="ASCH_domain"/>
</dbReference>
<evidence type="ECO:0000259" key="1">
    <source>
        <dbReference type="SMART" id="SM01022"/>
    </source>
</evidence>
<organism evidence="2 3">
    <name type="scientific">Thermococcus sibiricus</name>
    <dbReference type="NCBI Taxonomy" id="172049"/>
    <lineage>
        <taxon>Archaea</taxon>
        <taxon>Methanobacteriati</taxon>
        <taxon>Methanobacteriota</taxon>
        <taxon>Thermococci</taxon>
        <taxon>Thermococcales</taxon>
        <taxon>Thermococcaceae</taxon>
        <taxon>Thermococcus</taxon>
    </lineage>
</organism>
<evidence type="ECO:0000313" key="2">
    <source>
        <dbReference type="EMBL" id="KUK16973.1"/>
    </source>
</evidence>
<gene>
    <name evidence="2" type="ORF">XD54_1732</name>
</gene>
<dbReference type="GeneID" id="8096485"/>
<dbReference type="Proteomes" id="UP000053911">
    <property type="component" value="Unassembled WGS sequence"/>
</dbReference>
<dbReference type="EMBL" id="LGFD01000043">
    <property type="protein sequence ID" value="KUK16973.1"/>
    <property type="molecule type" value="Genomic_DNA"/>
</dbReference>
<comment type="caution">
    <text evidence="2">The sequence shown here is derived from an EMBL/GenBank/DDBJ whole genome shotgun (WGS) entry which is preliminary data.</text>
</comment>
<dbReference type="SUPFAM" id="SSF88697">
    <property type="entry name" value="PUA domain-like"/>
    <property type="match status" value="1"/>
</dbReference>
<proteinExistence type="predicted"/>
<dbReference type="PATRIC" id="fig|172049.5.peg.1588"/>
<name>A0A117L0X7_9EURY</name>
<accession>A0A117L0X7</accession>
<dbReference type="InterPro" id="IPR015947">
    <property type="entry name" value="PUA-like_sf"/>
</dbReference>
<reference evidence="3" key="1">
    <citation type="journal article" date="2015" name="MBio">
        <title>Genome-Resolved Metagenomic Analysis Reveals Roles for Candidate Phyla and Other Microbial Community Members in Biogeochemical Transformations in Oil Reservoirs.</title>
        <authorList>
            <person name="Hu P."/>
            <person name="Tom L."/>
            <person name="Singh A."/>
            <person name="Thomas B.C."/>
            <person name="Baker B.J."/>
            <person name="Piceno Y.M."/>
            <person name="Andersen G.L."/>
            <person name="Banfield J.F."/>
        </authorList>
    </citation>
    <scope>NUCLEOTIDE SEQUENCE [LARGE SCALE GENOMIC DNA]</scope>
</reference>
<dbReference type="SMART" id="SM01022">
    <property type="entry name" value="ASCH"/>
    <property type="match status" value="1"/>
</dbReference>
<dbReference type="AlphaFoldDB" id="A0A117L0X7"/>
<protein>
    <recommendedName>
        <fullName evidence="1">ASCH domain-containing protein</fullName>
    </recommendedName>
</protein>
<dbReference type="OMA" id="VYGELIF"/>
<evidence type="ECO:0000313" key="3">
    <source>
        <dbReference type="Proteomes" id="UP000053911"/>
    </source>
</evidence>
<feature type="domain" description="ASCH" evidence="1">
    <location>
        <begin position="5"/>
        <end position="108"/>
    </location>
</feature>
<dbReference type="RefSeq" id="WP_015849746.1">
    <property type="nucleotide sequence ID" value="NZ_LGFD01000043.1"/>
</dbReference>